<name>A0A9R1WZK1_LACSA</name>
<dbReference type="Pfam" id="PF05699">
    <property type="entry name" value="Dimer_Tnp_hAT"/>
    <property type="match status" value="1"/>
</dbReference>
<sequence length="754" mass="85758">MDWNKRIRVDVLTLTKINTRSLLRLPPLRFGLALPPNPCVHLQRTPPANPCILPATSLASTNVFSGDFRLSITLLIHVLITTTFLEMANKREIDPGWAYGTKVEGNSKWVQCNFCSFVSRGGITRHKHHLAGDNAQVAKCSKVPTEVKAFFKEAFDKKKQAKEALNSIPHFDDVVDLDEVDDDELNNQKRRCPVSSSRSTATNKNTKGPMHAYYNQSETEGKKNGHLVGSSQHKDVQKSLRADAVQKFSRWMYDAGVSFNASRPAIEVIARHGCGMKPPSYHEVRVPMLKLEKVHTKKIMRSMFLESVNASSYSHTGDNMFILFDRFIKQVSPRDVVQVVTDSASNNVFAGKLVEEKYPHIYWTPYAAHCIDLIFEDIFKLPHLKRTLDKAIAVNTYIYNRTLLPNMMREFTGQKDMVRPAKTRFSPAFITLNCFKANKRNLKKMFTSEQWNKSKFSKLDGGTHTKNTILTPNFWNTIDIVVKIGCPLLSVLQLVDGERKPPMGYLYEAMDRAKEAIAQAFKNKEDKLNEDEEMKIHAELPIYRSAQGIFGNPIAKKMRVKIALAEWWMQYGASALTLKKCAVKVLSLTCSSSGCEKNWSVFEHLHSKKRNRLEQQKLNDLVYIKYNRALRRWYNMRDMIDPIILDDANVLDPTEWLMGGEEEEEDAPVFEGENLTWGQVADAVGACEPPYSTRSRNRGAIDKSASSSRGRCLIDEDDDNNLCEEENDVAAYKDFELSSVQDDDELVCEDLDDI</sequence>
<keyword evidence="11" id="KW-1185">Reference proteome</keyword>
<feature type="compositionally biased region" description="Polar residues" evidence="8">
    <location>
        <begin position="194"/>
        <end position="206"/>
    </location>
</feature>
<evidence type="ECO:0000256" key="3">
    <source>
        <dbReference type="ARBA" id="ARBA00022771"/>
    </source>
</evidence>
<dbReference type="EMBL" id="NBSK02000008">
    <property type="protein sequence ID" value="KAJ0192579.1"/>
    <property type="molecule type" value="Genomic_DNA"/>
</dbReference>
<evidence type="ECO:0000256" key="2">
    <source>
        <dbReference type="ARBA" id="ARBA00022723"/>
    </source>
</evidence>
<dbReference type="PANTHER" id="PTHR32166:SF74">
    <property type="entry name" value="OS05G0256350 PROTEIN"/>
    <property type="match status" value="1"/>
</dbReference>
<proteinExistence type="predicted"/>
<accession>A0A9R1WZK1</accession>
<comment type="subcellular location">
    <subcellularLocation>
        <location evidence="1">Nucleus</location>
    </subcellularLocation>
</comment>
<evidence type="ECO:0000256" key="8">
    <source>
        <dbReference type="SAM" id="MobiDB-lite"/>
    </source>
</evidence>
<evidence type="ECO:0000313" key="10">
    <source>
        <dbReference type="EMBL" id="KAJ0192579.1"/>
    </source>
</evidence>
<dbReference type="SUPFAM" id="SSF53098">
    <property type="entry name" value="Ribonuclease H-like"/>
    <property type="match status" value="1"/>
</dbReference>
<dbReference type="PROSITE" id="PS50808">
    <property type="entry name" value="ZF_BED"/>
    <property type="match status" value="1"/>
</dbReference>
<dbReference type="PANTHER" id="PTHR32166">
    <property type="entry name" value="OSJNBA0013A04.12 PROTEIN"/>
    <property type="match status" value="1"/>
</dbReference>
<reference evidence="10 11" key="1">
    <citation type="journal article" date="2017" name="Nat. Commun.">
        <title>Genome assembly with in vitro proximity ligation data and whole-genome triplication in lettuce.</title>
        <authorList>
            <person name="Reyes-Chin-Wo S."/>
            <person name="Wang Z."/>
            <person name="Yang X."/>
            <person name="Kozik A."/>
            <person name="Arikit S."/>
            <person name="Song C."/>
            <person name="Xia L."/>
            <person name="Froenicke L."/>
            <person name="Lavelle D.O."/>
            <person name="Truco M.J."/>
            <person name="Xia R."/>
            <person name="Zhu S."/>
            <person name="Xu C."/>
            <person name="Xu H."/>
            <person name="Xu X."/>
            <person name="Cox K."/>
            <person name="Korf I."/>
            <person name="Meyers B.C."/>
            <person name="Michelmore R.W."/>
        </authorList>
    </citation>
    <scope>NUCLEOTIDE SEQUENCE [LARGE SCALE GENOMIC DNA]</scope>
    <source>
        <strain evidence="11">cv. Salinas</strain>
        <tissue evidence="10">Seedlings</tissue>
    </source>
</reference>
<dbReference type="InterPro" id="IPR003656">
    <property type="entry name" value="Znf_BED"/>
</dbReference>
<dbReference type="GO" id="GO:0003677">
    <property type="term" value="F:DNA binding"/>
    <property type="evidence" value="ECO:0007669"/>
    <property type="project" value="UniProtKB-KW"/>
</dbReference>
<evidence type="ECO:0000256" key="1">
    <source>
        <dbReference type="ARBA" id="ARBA00004123"/>
    </source>
</evidence>
<evidence type="ECO:0000313" key="11">
    <source>
        <dbReference type="Proteomes" id="UP000235145"/>
    </source>
</evidence>
<dbReference type="AlphaFoldDB" id="A0A9R1WZK1"/>
<dbReference type="GO" id="GO:0008270">
    <property type="term" value="F:zinc ion binding"/>
    <property type="evidence" value="ECO:0007669"/>
    <property type="project" value="UniProtKB-KW"/>
</dbReference>
<protein>
    <recommendedName>
        <fullName evidence="9">BED-type domain-containing protein</fullName>
    </recommendedName>
</protein>
<dbReference type="InterPro" id="IPR007021">
    <property type="entry name" value="DUF659"/>
</dbReference>
<organism evidence="10 11">
    <name type="scientific">Lactuca sativa</name>
    <name type="common">Garden lettuce</name>
    <dbReference type="NCBI Taxonomy" id="4236"/>
    <lineage>
        <taxon>Eukaryota</taxon>
        <taxon>Viridiplantae</taxon>
        <taxon>Streptophyta</taxon>
        <taxon>Embryophyta</taxon>
        <taxon>Tracheophyta</taxon>
        <taxon>Spermatophyta</taxon>
        <taxon>Magnoliopsida</taxon>
        <taxon>eudicotyledons</taxon>
        <taxon>Gunneridae</taxon>
        <taxon>Pentapetalae</taxon>
        <taxon>asterids</taxon>
        <taxon>campanulids</taxon>
        <taxon>Asterales</taxon>
        <taxon>Asteraceae</taxon>
        <taxon>Cichorioideae</taxon>
        <taxon>Cichorieae</taxon>
        <taxon>Lactucinae</taxon>
        <taxon>Lactuca</taxon>
    </lineage>
</organism>
<dbReference type="GO" id="GO:0046983">
    <property type="term" value="F:protein dimerization activity"/>
    <property type="evidence" value="ECO:0007669"/>
    <property type="project" value="InterPro"/>
</dbReference>
<dbReference type="Proteomes" id="UP000235145">
    <property type="component" value="Unassembled WGS sequence"/>
</dbReference>
<keyword evidence="5" id="KW-0238">DNA-binding</keyword>
<dbReference type="Pfam" id="PF04937">
    <property type="entry name" value="DUF659"/>
    <property type="match status" value="1"/>
</dbReference>
<dbReference type="GO" id="GO:0005634">
    <property type="term" value="C:nucleus"/>
    <property type="evidence" value="ECO:0007669"/>
    <property type="project" value="UniProtKB-SubCell"/>
</dbReference>
<keyword evidence="2" id="KW-0479">Metal-binding</keyword>
<evidence type="ECO:0000256" key="6">
    <source>
        <dbReference type="ARBA" id="ARBA00023242"/>
    </source>
</evidence>
<evidence type="ECO:0000256" key="5">
    <source>
        <dbReference type="ARBA" id="ARBA00023125"/>
    </source>
</evidence>
<feature type="domain" description="BED-type" evidence="9">
    <location>
        <begin position="91"/>
        <end position="147"/>
    </location>
</feature>
<evidence type="ECO:0000259" key="9">
    <source>
        <dbReference type="PROSITE" id="PS50808"/>
    </source>
</evidence>
<keyword evidence="4" id="KW-0862">Zinc</keyword>
<keyword evidence="3 7" id="KW-0863">Zinc-finger</keyword>
<gene>
    <name evidence="10" type="ORF">LSAT_V11C800443860</name>
</gene>
<comment type="caution">
    <text evidence="10">The sequence shown here is derived from an EMBL/GenBank/DDBJ whole genome shotgun (WGS) entry which is preliminary data.</text>
</comment>
<keyword evidence="6" id="KW-0539">Nucleus</keyword>
<feature type="region of interest" description="Disordered" evidence="8">
    <location>
        <begin position="186"/>
        <end position="210"/>
    </location>
</feature>
<dbReference type="InterPro" id="IPR008906">
    <property type="entry name" value="HATC_C_dom"/>
</dbReference>
<dbReference type="InterPro" id="IPR012337">
    <property type="entry name" value="RNaseH-like_sf"/>
</dbReference>
<feature type="region of interest" description="Disordered" evidence="8">
    <location>
        <begin position="688"/>
        <end position="716"/>
    </location>
</feature>
<evidence type="ECO:0000256" key="4">
    <source>
        <dbReference type="ARBA" id="ARBA00022833"/>
    </source>
</evidence>
<evidence type="ECO:0000256" key="7">
    <source>
        <dbReference type="PROSITE-ProRule" id="PRU00027"/>
    </source>
</evidence>